<dbReference type="PANTHER" id="PTHR43133">
    <property type="entry name" value="RNA POLYMERASE ECF-TYPE SIGMA FACTO"/>
    <property type="match status" value="1"/>
</dbReference>
<dbReference type="GO" id="GO:0006352">
    <property type="term" value="P:DNA-templated transcription initiation"/>
    <property type="evidence" value="ECO:0007669"/>
    <property type="project" value="InterPro"/>
</dbReference>
<dbReference type="PANTHER" id="PTHR43133:SF51">
    <property type="entry name" value="RNA POLYMERASE SIGMA FACTOR"/>
    <property type="match status" value="1"/>
</dbReference>
<dbReference type="InterPro" id="IPR013325">
    <property type="entry name" value="RNA_pol_sigma_r2"/>
</dbReference>
<dbReference type="InterPro" id="IPR013249">
    <property type="entry name" value="RNA_pol_sigma70_r4_t2"/>
</dbReference>
<feature type="region of interest" description="Disordered" evidence="5">
    <location>
        <begin position="70"/>
        <end position="107"/>
    </location>
</feature>
<protein>
    <submittedName>
        <fullName evidence="9">Sigma-70 family RNA polymerase sigma factor</fullName>
    </submittedName>
</protein>
<reference evidence="9 11" key="1">
    <citation type="submission" date="2018-08" db="EMBL/GenBank/DDBJ databases">
        <title>A genome reference for cultivated species of the human gut microbiota.</title>
        <authorList>
            <person name="Zou Y."/>
            <person name="Xue W."/>
            <person name="Luo G."/>
        </authorList>
    </citation>
    <scope>NUCLEOTIDE SEQUENCE [LARGE SCALE GENOMIC DNA]</scope>
    <source>
        <strain evidence="9 11">AF26-4BH</strain>
        <strain evidence="8">TF05-5AC</strain>
    </source>
</reference>
<evidence type="ECO:0000256" key="5">
    <source>
        <dbReference type="SAM" id="MobiDB-lite"/>
    </source>
</evidence>
<sequence length="266" mass="29863">MNYGSSISRTAAVPGQNRSPLYLLACGWLRFILYRLCRFIKKDADLSPSPEAAVSPSSSERAAGILHHLPKNKASKTSRVTEISQGPKTSQASHASQASLISRPSRSCPPLSPEEALHRYGSPILRLALSYLHNLPDAEDILQETMLRLFSSAPSFESPEHEKAWLFRVAINLSKNRLKANRRRSCEELPESLTCAMPEDLSFVWEAVSTLPIKYREVIHLYYQEEMTAARIAALTGAKESTVRSLLFRARGMLKKQLKEAYDFEE</sequence>
<evidence type="ECO:0000256" key="3">
    <source>
        <dbReference type="ARBA" id="ARBA00023082"/>
    </source>
</evidence>
<dbReference type="SUPFAM" id="SSF88946">
    <property type="entry name" value="Sigma2 domain of RNA polymerase sigma factors"/>
    <property type="match status" value="1"/>
</dbReference>
<dbReference type="Pfam" id="PF08281">
    <property type="entry name" value="Sigma70_r4_2"/>
    <property type="match status" value="1"/>
</dbReference>
<evidence type="ECO:0000256" key="2">
    <source>
        <dbReference type="ARBA" id="ARBA00023015"/>
    </source>
</evidence>
<dbReference type="Gene3D" id="1.10.10.10">
    <property type="entry name" value="Winged helix-like DNA-binding domain superfamily/Winged helix DNA-binding domain"/>
    <property type="match status" value="1"/>
</dbReference>
<dbReference type="InterPro" id="IPR007627">
    <property type="entry name" value="RNA_pol_sigma70_r2"/>
</dbReference>
<dbReference type="GO" id="GO:0003677">
    <property type="term" value="F:DNA binding"/>
    <property type="evidence" value="ECO:0007669"/>
    <property type="project" value="InterPro"/>
</dbReference>
<dbReference type="AlphaFoldDB" id="A0A3E3IU25"/>
<dbReference type="InterPro" id="IPR039425">
    <property type="entry name" value="RNA_pol_sigma-70-like"/>
</dbReference>
<dbReference type="Proteomes" id="UP000261166">
    <property type="component" value="Unassembled WGS sequence"/>
</dbReference>
<evidence type="ECO:0000313" key="10">
    <source>
        <dbReference type="Proteomes" id="UP000260812"/>
    </source>
</evidence>
<dbReference type="InterPro" id="IPR036388">
    <property type="entry name" value="WH-like_DNA-bd_sf"/>
</dbReference>
<evidence type="ECO:0000259" key="6">
    <source>
        <dbReference type="Pfam" id="PF04542"/>
    </source>
</evidence>
<proteinExistence type="inferred from homology"/>
<dbReference type="NCBIfam" id="TIGR02937">
    <property type="entry name" value="sigma70-ECF"/>
    <property type="match status" value="1"/>
</dbReference>
<feature type="domain" description="RNA polymerase sigma-70 region 2" evidence="6">
    <location>
        <begin position="118"/>
        <end position="184"/>
    </location>
</feature>
<evidence type="ECO:0000259" key="7">
    <source>
        <dbReference type="Pfam" id="PF08281"/>
    </source>
</evidence>
<dbReference type="Proteomes" id="UP000260812">
    <property type="component" value="Unassembled WGS sequence"/>
</dbReference>
<evidence type="ECO:0000313" key="9">
    <source>
        <dbReference type="EMBL" id="RGE70589.1"/>
    </source>
</evidence>
<keyword evidence="2" id="KW-0805">Transcription regulation</keyword>
<comment type="caution">
    <text evidence="9">The sequence shown here is derived from an EMBL/GenBank/DDBJ whole genome shotgun (WGS) entry which is preliminary data.</text>
</comment>
<dbReference type="GeneID" id="97989659"/>
<accession>A0A3E3IU25</accession>
<evidence type="ECO:0000256" key="1">
    <source>
        <dbReference type="ARBA" id="ARBA00010641"/>
    </source>
</evidence>
<dbReference type="Pfam" id="PF04542">
    <property type="entry name" value="Sigma70_r2"/>
    <property type="match status" value="1"/>
</dbReference>
<keyword evidence="3" id="KW-0731">Sigma factor</keyword>
<dbReference type="RefSeq" id="WP_117531124.1">
    <property type="nucleotide sequence ID" value="NZ_CALBAU010000086.1"/>
</dbReference>
<gene>
    <name evidence="9" type="ORF">DWY69_16810</name>
    <name evidence="8" type="ORF">DXC51_23060</name>
</gene>
<organism evidence="9 11">
    <name type="scientific">Eisenbergiella massiliensis</name>
    <dbReference type="NCBI Taxonomy" id="1720294"/>
    <lineage>
        <taxon>Bacteria</taxon>
        <taxon>Bacillati</taxon>
        <taxon>Bacillota</taxon>
        <taxon>Clostridia</taxon>
        <taxon>Lachnospirales</taxon>
        <taxon>Lachnospiraceae</taxon>
        <taxon>Eisenbergiella</taxon>
    </lineage>
</organism>
<dbReference type="Gene3D" id="1.10.1740.10">
    <property type="match status" value="1"/>
</dbReference>
<comment type="similarity">
    <text evidence="1">Belongs to the sigma-70 factor family. ECF subfamily.</text>
</comment>
<dbReference type="InterPro" id="IPR014284">
    <property type="entry name" value="RNA_pol_sigma-70_dom"/>
</dbReference>
<evidence type="ECO:0000313" key="8">
    <source>
        <dbReference type="EMBL" id="RGE56677.1"/>
    </source>
</evidence>
<keyword evidence="4" id="KW-0804">Transcription</keyword>
<feature type="domain" description="RNA polymerase sigma factor 70 region 4 type 2" evidence="7">
    <location>
        <begin position="205"/>
        <end position="252"/>
    </location>
</feature>
<dbReference type="InterPro" id="IPR013324">
    <property type="entry name" value="RNA_pol_sigma_r3/r4-like"/>
</dbReference>
<dbReference type="GO" id="GO:0016987">
    <property type="term" value="F:sigma factor activity"/>
    <property type="evidence" value="ECO:0007669"/>
    <property type="project" value="UniProtKB-KW"/>
</dbReference>
<dbReference type="CDD" id="cd06171">
    <property type="entry name" value="Sigma70_r4"/>
    <property type="match status" value="1"/>
</dbReference>
<evidence type="ECO:0000313" key="11">
    <source>
        <dbReference type="Proteomes" id="UP000261166"/>
    </source>
</evidence>
<dbReference type="SUPFAM" id="SSF88659">
    <property type="entry name" value="Sigma3 and sigma4 domains of RNA polymerase sigma factors"/>
    <property type="match status" value="1"/>
</dbReference>
<keyword evidence="10" id="KW-1185">Reference proteome</keyword>
<dbReference type="OrthoDB" id="9795666at2"/>
<name>A0A3E3IU25_9FIRM</name>
<dbReference type="EMBL" id="QVLU01000015">
    <property type="protein sequence ID" value="RGE70589.1"/>
    <property type="molecule type" value="Genomic_DNA"/>
</dbReference>
<feature type="compositionally biased region" description="Polar residues" evidence="5">
    <location>
        <begin position="77"/>
        <end position="98"/>
    </location>
</feature>
<evidence type="ECO:0000256" key="4">
    <source>
        <dbReference type="ARBA" id="ARBA00023163"/>
    </source>
</evidence>
<dbReference type="EMBL" id="QVLV01000022">
    <property type="protein sequence ID" value="RGE56677.1"/>
    <property type="molecule type" value="Genomic_DNA"/>
</dbReference>